<keyword evidence="1" id="KW-0175">Coiled coil</keyword>
<sequence>MNKIQIVRPLTVKARVTEKLKSRLVAELQAAIRQVEAEIDELDSQVKRAALSPTLTAQQQLALRQAVELEKEKRQAEKQELMRRVTEVAGLPLGSEVVTGTVQAVAEVGVGDDWDGLFATEVLVEDGRVVAIRRT</sequence>
<name>A0AA35G628_9FIRM</name>
<evidence type="ECO:0000313" key="2">
    <source>
        <dbReference type="EMBL" id="BDG60601.1"/>
    </source>
</evidence>
<organism evidence="2 3">
    <name type="scientific">Caldinitratiruptor microaerophilus</name>
    <dbReference type="NCBI Taxonomy" id="671077"/>
    <lineage>
        <taxon>Bacteria</taxon>
        <taxon>Bacillati</taxon>
        <taxon>Bacillota</taxon>
        <taxon>Clostridia</taxon>
        <taxon>Eubacteriales</taxon>
        <taxon>Symbiobacteriaceae</taxon>
        <taxon>Caldinitratiruptor</taxon>
    </lineage>
</organism>
<proteinExistence type="predicted"/>
<keyword evidence="3" id="KW-1185">Reference proteome</keyword>
<evidence type="ECO:0000313" key="3">
    <source>
        <dbReference type="Proteomes" id="UP001163687"/>
    </source>
</evidence>
<reference evidence="2" key="1">
    <citation type="submission" date="2022-03" db="EMBL/GenBank/DDBJ databases">
        <title>Complete genome sequence of Caldinitratiruptor microaerophilus.</title>
        <authorList>
            <person name="Mukaiyama R."/>
            <person name="Nishiyama T."/>
            <person name="Ueda K."/>
        </authorList>
    </citation>
    <scope>NUCLEOTIDE SEQUENCE</scope>
    <source>
        <strain evidence="2">JCM 16183</strain>
    </source>
</reference>
<dbReference type="EMBL" id="AP025628">
    <property type="protein sequence ID" value="BDG60601.1"/>
    <property type="molecule type" value="Genomic_DNA"/>
</dbReference>
<dbReference type="Pfam" id="PF11068">
    <property type="entry name" value="YlqD"/>
    <property type="match status" value="1"/>
</dbReference>
<dbReference type="InterPro" id="IPR021297">
    <property type="entry name" value="YlqD"/>
</dbReference>
<evidence type="ECO:0008006" key="4">
    <source>
        <dbReference type="Google" id="ProtNLM"/>
    </source>
</evidence>
<evidence type="ECO:0000256" key="1">
    <source>
        <dbReference type="SAM" id="Coils"/>
    </source>
</evidence>
<gene>
    <name evidence="2" type="ORF">caldi_16910</name>
</gene>
<dbReference type="RefSeq" id="WP_264844614.1">
    <property type="nucleotide sequence ID" value="NZ_AP025628.1"/>
</dbReference>
<feature type="coiled-coil region" evidence="1">
    <location>
        <begin position="21"/>
        <end position="84"/>
    </location>
</feature>
<dbReference type="Gene3D" id="6.10.140.1110">
    <property type="match status" value="1"/>
</dbReference>
<dbReference type="KEGG" id="cmic:caldi_16910"/>
<protein>
    <recommendedName>
        <fullName evidence="4">16S rRNA processing protein RimM</fullName>
    </recommendedName>
</protein>
<dbReference type="Proteomes" id="UP001163687">
    <property type="component" value="Chromosome"/>
</dbReference>
<accession>A0AA35G628</accession>
<dbReference type="AlphaFoldDB" id="A0AA35G628"/>